<dbReference type="InterPro" id="IPR006070">
    <property type="entry name" value="Sua5-like_dom"/>
</dbReference>
<accession>W0RJA7</accession>
<dbReference type="Gene3D" id="3.90.870.10">
    <property type="entry name" value="DHBP synthase"/>
    <property type="match status" value="1"/>
</dbReference>
<keyword evidence="6" id="KW-0819">tRNA processing</keyword>
<evidence type="ECO:0000313" key="13">
    <source>
        <dbReference type="EMBL" id="AHG90851.1"/>
    </source>
</evidence>
<evidence type="ECO:0000256" key="5">
    <source>
        <dbReference type="ARBA" id="ARBA00022679"/>
    </source>
</evidence>
<keyword evidence="9" id="KW-0067">ATP-binding</keyword>
<dbReference type="KEGG" id="gba:J421_3314"/>
<evidence type="ECO:0000256" key="4">
    <source>
        <dbReference type="ARBA" id="ARBA00022490"/>
    </source>
</evidence>
<protein>
    <recommendedName>
        <fullName evidence="10">L-threonylcarbamoyladenylate synthase</fullName>
        <ecNumber evidence="3">2.7.7.87</ecNumber>
    </recommendedName>
    <alternativeName>
        <fullName evidence="10">L-threonylcarbamoyladenylate synthase</fullName>
    </alternativeName>
</protein>
<evidence type="ECO:0000259" key="12">
    <source>
        <dbReference type="PROSITE" id="PS51163"/>
    </source>
</evidence>
<reference evidence="13 14" key="1">
    <citation type="journal article" date="2014" name="Genome Announc.">
        <title>Genome Sequence and Methylome of Soil Bacterium Gemmatirosa kalamazoonensis KBS708T, a Member of the Rarely Cultivated Gemmatimonadetes Phylum.</title>
        <authorList>
            <person name="Debruyn J.M."/>
            <person name="Radosevich M."/>
            <person name="Wommack K.E."/>
            <person name="Polson S.W."/>
            <person name="Hauser L.J."/>
            <person name="Fawaz M.N."/>
            <person name="Korlach J."/>
            <person name="Tsai Y.C."/>
        </authorList>
    </citation>
    <scope>NUCLEOTIDE SEQUENCE [LARGE SCALE GENOMIC DNA]</scope>
    <source>
        <strain evidence="13 14">KBS708</strain>
    </source>
</reference>
<evidence type="ECO:0000256" key="1">
    <source>
        <dbReference type="ARBA" id="ARBA00004496"/>
    </source>
</evidence>
<dbReference type="Proteomes" id="UP000019151">
    <property type="component" value="Chromosome"/>
</dbReference>
<dbReference type="GO" id="GO:0000049">
    <property type="term" value="F:tRNA binding"/>
    <property type="evidence" value="ECO:0007669"/>
    <property type="project" value="TreeGrafter"/>
</dbReference>
<evidence type="ECO:0000256" key="9">
    <source>
        <dbReference type="ARBA" id="ARBA00022840"/>
    </source>
</evidence>
<dbReference type="PATRIC" id="fig|861299.3.peg.3366"/>
<dbReference type="GO" id="GO:0008033">
    <property type="term" value="P:tRNA processing"/>
    <property type="evidence" value="ECO:0007669"/>
    <property type="project" value="UniProtKB-KW"/>
</dbReference>
<dbReference type="InterPro" id="IPR017945">
    <property type="entry name" value="DHBP_synth_RibB-like_a/b_dom"/>
</dbReference>
<dbReference type="InterPro" id="IPR050156">
    <property type="entry name" value="TC-AMP_synthase_SUA5"/>
</dbReference>
<dbReference type="GO" id="GO:0003725">
    <property type="term" value="F:double-stranded RNA binding"/>
    <property type="evidence" value="ECO:0007669"/>
    <property type="project" value="InterPro"/>
</dbReference>
<comment type="similarity">
    <text evidence="2">Belongs to the SUA5 family.</text>
</comment>
<keyword evidence="7" id="KW-0548">Nucleotidyltransferase</keyword>
<sequence length="234" mass="24986">MHSWIAREESPVIAAPSAVPFWSAEEIEASLRETIAHLHAGGVLAYPTETVYGFGGAVDHDSVESLVRLKSRPPAKPFLLLVSGSDMIERFGLHITPSAARLAARHWPGPLTLVLPGGERRVPRRLRGPEGGVAVRWTPHDGLTRLIRAYGEPITSTSANRPGVPPAMSAAEIVAQWGDAIVRGKLRVLDGGRIPPSEPSTVVDCTGRVPRVIRPGAIPATLLRESAPDLVGDV</sequence>
<evidence type="ECO:0000256" key="10">
    <source>
        <dbReference type="ARBA" id="ARBA00029774"/>
    </source>
</evidence>
<dbReference type="InParanoid" id="W0RJA7"/>
<dbReference type="Pfam" id="PF01300">
    <property type="entry name" value="Sua5_yciO_yrdC"/>
    <property type="match status" value="1"/>
</dbReference>
<keyword evidence="14" id="KW-1185">Reference proteome</keyword>
<dbReference type="GO" id="GO:0006450">
    <property type="term" value="P:regulation of translational fidelity"/>
    <property type="evidence" value="ECO:0007669"/>
    <property type="project" value="TreeGrafter"/>
</dbReference>
<gene>
    <name evidence="13" type="ORF">J421_3314</name>
</gene>
<dbReference type="GO" id="GO:0005737">
    <property type="term" value="C:cytoplasm"/>
    <property type="evidence" value="ECO:0007669"/>
    <property type="project" value="UniProtKB-SubCell"/>
</dbReference>
<dbReference type="eggNOG" id="COG0009">
    <property type="taxonomic scope" value="Bacteria"/>
</dbReference>
<dbReference type="PROSITE" id="PS51163">
    <property type="entry name" value="YRDC"/>
    <property type="match status" value="1"/>
</dbReference>
<dbReference type="EC" id="2.7.7.87" evidence="3"/>
<evidence type="ECO:0000256" key="3">
    <source>
        <dbReference type="ARBA" id="ARBA00012584"/>
    </source>
</evidence>
<dbReference type="AlphaFoldDB" id="W0RJA7"/>
<dbReference type="PANTHER" id="PTHR17490">
    <property type="entry name" value="SUA5"/>
    <property type="match status" value="1"/>
</dbReference>
<keyword evidence="5" id="KW-0808">Transferase</keyword>
<name>W0RJA7_9BACT</name>
<evidence type="ECO:0000256" key="2">
    <source>
        <dbReference type="ARBA" id="ARBA00007663"/>
    </source>
</evidence>
<dbReference type="GO" id="GO:0005524">
    <property type="term" value="F:ATP binding"/>
    <property type="evidence" value="ECO:0007669"/>
    <property type="project" value="UniProtKB-KW"/>
</dbReference>
<comment type="catalytic activity">
    <reaction evidence="11">
        <text>L-threonine + hydrogencarbonate + ATP = L-threonylcarbamoyladenylate + diphosphate + H2O</text>
        <dbReference type="Rhea" id="RHEA:36407"/>
        <dbReference type="ChEBI" id="CHEBI:15377"/>
        <dbReference type="ChEBI" id="CHEBI:17544"/>
        <dbReference type="ChEBI" id="CHEBI:30616"/>
        <dbReference type="ChEBI" id="CHEBI:33019"/>
        <dbReference type="ChEBI" id="CHEBI:57926"/>
        <dbReference type="ChEBI" id="CHEBI:73682"/>
        <dbReference type="EC" id="2.7.7.87"/>
    </reaction>
</comment>
<evidence type="ECO:0000256" key="6">
    <source>
        <dbReference type="ARBA" id="ARBA00022694"/>
    </source>
</evidence>
<evidence type="ECO:0000256" key="8">
    <source>
        <dbReference type="ARBA" id="ARBA00022741"/>
    </source>
</evidence>
<organism evidence="13 14">
    <name type="scientific">Gemmatirosa kalamazoonensis</name>
    <dbReference type="NCBI Taxonomy" id="861299"/>
    <lineage>
        <taxon>Bacteria</taxon>
        <taxon>Pseudomonadati</taxon>
        <taxon>Gemmatimonadota</taxon>
        <taxon>Gemmatimonadia</taxon>
        <taxon>Gemmatimonadales</taxon>
        <taxon>Gemmatimonadaceae</taxon>
        <taxon>Gemmatirosa</taxon>
    </lineage>
</organism>
<feature type="domain" description="YrdC-like" evidence="12">
    <location>
        <begin position="28"/>
        <end position="218"/>
    </location>
</feature>
<dbReference type="STRING" id="861299.J421_3314"/>
<dbReference type="NCBIfam" id="TIGR00057">
    <property type="entry name" value="L-threonylcarbamoyladenylate synthase"/>
    <property type="match status" value="1"/>
</dbReference>
<dbReference type="SUPFAM" id="SSF55821">
    <property type="entry name" value="YrdC/RibB"/>
    <property type="match status" value="1"/>
</dbReference>
<dbReference type="GO" id="GO:0061710">
    <property type="term" value="F:L-threonylcarbamoyladenylate synthase"/>
    <property type="evidence" value="ECO:0007669"/>
    <property type="project" value="UniProtKB-EC"/>
</dbReference>
<evidence type="ECO:0000256" key="11">
    <source>
        <dbReference type="ARBA" id="ARBA00048366"/>
    </source>
</evidence>
<dbReference type="FunCoup" id="W0RJA7">
    <property type="interactions" value="486"/>
</dbReference>
<evidence type="ECO:0000256" key="7">
    <source>
        <dbReference type="ARBA" id="ARBA00022695"/>
    </source>
</evidence>
<dbReference type="PANTHER" id="PTHR17490:SF16">
    <property type="entry name" value="THREONYLCARBAMOYL-AMP SYNTHASE"/>
    <property type="match status" value="1"/>
</dbReference>
<keyword evidence="4" id="KW-0963">Cytoplasm</keyword>
<evidence type="ECO:0000313" key="14">
    <source>
        <dbReference type="Proteomes" id="UP000019151"/>
    </source>
</evidence>
<dbReference type="HOGENOM" id="CLU_031397_3_1_0"/>
<keyword evidence="8" id="KW-0547">Nucleotide-binding</keyword>
<dbReference type="EMBL" id="CP007128">
    <property type="protein sequence ID" value="AHG90851.1"/>
    <property type="molecule type" value="Genomic_DNA"/>
</dbReference>
<comment type="subcellular location">
    <subcellularLocation>
        <location evidence="1">Cytoplasm</location>
    </subcellularLocation>
</comment>
<proteinExistence type="inferred from homology"/>